<dbReference type="Pfam" id="PF07238">
    <property type="entry name" value="PilZ"/>
    <property type="match status" value="1"/>
</dbReference>
<feature type="domain" description="PilZ" evidence="1">
    <location>
        <begin position="9"/>
        <end position="83"/>
    </location>
</feature>
<dbReference type="Proteomes" id="UP000603434">
    <property type="component" value="Unassembled WGS sequence"/>
</dbReference>
<dbReference type="EMBL" id="JACNJH010000142">
    <property type="protein sequence ID" value="MBC8361652.1"/>
    <property type="molecule type" value="Genomic_DNA"/>
</dbReference>
<protein>
    <submittedName>
        <fullName evidence="2">PilZ domain-containing protein</fullName>
    </submittedName>
</protein>
<dbReference type="InterPro" id="IPR009875">
    <property type="entry name" value="PilZ_domain"/>
</dbReference>
<comment type="caution">
    <text evidence="2">The sequence shown here is derived from an EMBL/GenBank/DDBJ whole genome shotgun (WGS) entry which is preliminary data.</text>
</comment>
<organism evidence="2 3">
    <name type="scientific">Candidatus Desulfatibia profunda</name>
    <dbReference type="NCBI Taxonomy" id="2841695"/>
    <lineage>
        <taxon>Bacteria</taxon>
        <taxon>Pseudomonadati</taxon>
        <taxon>Thermodesulfobacteriota</taxon>
        <taxon>Desulfobacteria</taxon>
        <taxon>Desulfobacterales</taxon>
        <taxon>Desulfobacterales incertae sedis</taxon>
        <taxon>Candidatus Desulfatibia</taxon>
    </lineage>
</organism>
<dbReference type="AlphaFoldDB" id="A0A8J6NL22"/>
<reference evidence="2 3" key="1">
    <citation type="submission" date="2020-08" db="EMBL/GenBank/DDBJ databases">
        <title>Bridging the membrane lipid divide: bacteria of the FCB group superphylum have the potential to synthesize archaeal ether lipids.</title>
        <authorList>
            <person name="Villanueva L."/>
            <person name="Von Meijenfeldt F.A.B."/>
            <person name="Westbye A.B."/>
            <person name="Yadav S."/>
            <person name="Hopmans E.C."/>
            <person name="Dutilh B.E."/>
            <person name="Sinninghe Damste J.S."/>
        </authorList>
    </citation>
    <scope>NUCLEOTIDE SEQUENCE [LARGE SCALE GENOMIC DNA]</scope>
    <source>
        <strain evidence="2">NIOZ-UU30</strain>
    </source>
</reference>
<proteinExistence type="predicted"/>
<evidence type="ECO:0000313" key="2">
    <source>
        <dbReference type="EMBL" id="MBC8361652.1"/>
    </source>
</evidence>
<sequence>MNVNYATCERSYNDFIKDISAGGLFIETRRPFSIGQDIVLTFPFREDRKHVKISGEIVRTTENGIGVRFKMSQPEQQQLTECLMAMV</sequence>
<dbReference type="SUPFAM" id="SSF141371">
    <property type="entry name" value="PilZ domain-like"/>
    <property type="match status" value="1"/>
</dbReference>
<evidence type="ECO:0000259" key="1">
    <source>
        <dbReference type="Pfam" id="PF07238"/>
    </source>
</evidence>
<dbReference type="Gene3D" id="2.40.10.220">
    <property type="entry name" value="predicted glycosyltransferase like domains"/>
    <property type="match status" value="1"/>
</dbReference>
<dbReference type="GO" id="GO:0035438">
    <property type="term" value="F:cyclic-di-GMP binding"/>
    <property type="evidence" value="ECO:0007669"/>
    <property type="project" value="InterPro"/>
</dbReference>
<accession>A0A8J6NL22</accession>
<name>A0A8J6NL22_9BACT</name>
<evidence type="ECO:0000313" key="3">
    <source>
        <dbReference type="Proteomes" id="UP000603434"/>
    </source>
</evidence>
<gene>
    <name evidence="2" type="ORF">H8E23_09655</name>
</gene>